<feature type="domain" description="D-alanine--D-alanine ligase N-terminal" evidence="1">
    <location>
        <begin position="3"/>
        <end position="63"/>
    </location>
</feature>
<dbReference type="AlphaFoldDB" id="A0A829D310"/>
<dbReference type="EMBL" id="AFJL02000117">
    <property type="protein sequence ID" value="EMY04657.1"/>
    <property type="molecule type" value="Genomic_DNA"/>
</dbReference>
<gene>
    <name evidence="2" type="ORF">LEP1GSC029_4929</name>
</gene>
<dbReference type="InterPro" id="IPR016185">
    <property type="entry name" value="PreATP-grasp_dom_sf"/>
</dbReference>
<proteinExistence type="predicted"/>
<organism evidence="2 3">
    <name type="scientific">Leptospira interrogans str. 2002000626</name>
    <dbReference type="NCBI Taxonomy" id="996803"/>
    <lineage>
        <taxon>Bacteria</taxon>
        <taxon>Pseudomonadati</taxon>
        <taxon>Spirochaetota</taxon>
        <taxon>Spirochaetia</taxon>
        <taxon>Leptospirales</taxon>
        <taxon>Leptospiraceae</taxon>
        <taxon>Leptospira</taxon>
    </lineage>
</organism>
<keyword evidence="2" id="KW-0436">Ligase</keyword>
<accession>A0A829D310</accession>
<reference evidence="2 3" key="1">
    <citation type="submission" date="2013-02" db="EMBL/GenBank/DDBJ databases">
        <authorList>
            <person name="Harkins D.M."/>
            <person name="Durkin A.S."/>
            <person name="Brinkac L.M."/>
            <person name="Haft D.H."/>
            <person name="Selengut J.D."/>
            <person name="Sanka R."/>
            <person name="DePew J."/>
            <person name="Purushe J."/>
            <person name="Whelen A.C."/>
            <person name="Vinetz J.M."/>
            <person name="Sutton G.G."/>
            <person name="Nierman W.C."/>
            <person name="Fouts D.E."/>
        </authorList>
    </citation>
    <scope>NUCLEOTIDE SEQUENCE [LARGE SCALE GENOMIC DNA]</scope>
    <source>
        <strain evidence="2 3">2002000626</strain>
    </source>
</reference>
<dbReference type="Pfam" id="PF01820">
    <property type="entry name" value="Dala_Dala_lig_N"/>
    <property type="match status" value="1"/>
</dbReference>
<sequence length="93" mass="10611">MAKIAVFFGGSSTEHSISILTGCFICKTLHTMGHSVKPILLTKDGGWVVPSEYRMSIPFEVSNSPDLFQEEFQKRYGVSRTNQIFLWMRISFF</sequence>
<protein>
    <submittedName>
        <fullName evidence="2">D-alanine--D-alanine ligase N-terminal-like protein</fullName>
    </submittedName>
</protein>
<dbReference type="Proteomes" id="UP000012329">
    <property type="component" value="Unassembled WGS sequence"/>
</dbReference>
<evidence type="ECO:0000313" key="2">
    <source>
        <dbReference type="EMBL" id="EMY04657.1"/>
    </source>
</evidence>
<evidence type="ECO:0000313" key="3">
    <source>
        <dbReference type="Proteomes" id="UP000012329"/>
    </source>
</evidence>
<name>A0A829D310_LEPIR</name>
<dbReference type="GO" id="GO:0016874">
    <property type="term" value="F:ligase activity"/>
    <property type="evidence" value="ECO:0007669"/>
    <property type="project" value="UniProtKB-KW"/>
</dbReference>
<dbReference type="SUPFAM" id="SSF52440">
    <property type="entry name" value="PreATP-grasp domain"/>
    <property type="match status" value="1"/>
</dbReference>
<comment type="caution">
    <text evidence="2">The sequence shown here is derived from an EMBL/GenBank/DDBJ whole genome shotgun (WGS) entry which is preliminary data.</text>
</comment>
<evidence type="ECO:0000259" key="1">
    <source>
        <dbReference type="Pfam" id="PF01820"/>
    </source>
</evidence>
<dbReference type="InterPro" id="IPR011127">
    <property type="entry name" value="Dala_Dala_lig_N"/>
</dbReference>
<dbReference type="Gene3D" id="3.40.50.20">
    <property type="match status" value="1"/>
</dbReference>